<comment type="caution">
    <text evidence="1">The sequence shown here is derived from an EMBL/GenBank/DDBJ whole genome shotgun (WGS) entry which is preliminary data.</text>
</comment>
<name>A0ACB9ET85_9ASTR</name>
<gene>
    <name evidence="1" type="ORF">L1987_52349</name>
</gene>
<organism evidence="1 2">
    <name type="scientific">Smallanthus sonchifolius</name>
    <dbReference type="NCBI Taxonomy" id="185202"/>
    <lineage>
        <taxon>Eukaryota</taxon>
        <taxon>Viridiplantae</taxon>
        <taxon>Streptophyta</taxon>
        <taxon>Embryophyta</taxon>
        <taxon>Tracheophyta</taxon>
        <taxon>Spermatophyta</taxon>
        <taxon>Magnoliopsida</taxon>
        <taxon>eudicotyledons</taxon>
        <taxon>Gunneridae</taxon>
        <taxon>Pentapetalae</taxon>
        <taxon>asterids</taxon>
        <taxon>campanulids</taxon>
        <taxon>Asterales</taxon>
        <taxon>Asteraceae</taxon>
        <taxon>Asteroideae</taxon>
        <taxon>Heliantheae alliance</taxon>
        <taxon>Millerieae</taxon>
        <taxon>Smallanthus</taxon>
    </lineage>
</organism>
<reference evidence="2" key="1">
    <citation type="journal article" date="2022" name="Mol. Ecol. Resour.">
        <title>The genomes of chicory, endive, great burdock and yacon provide insights into Asteraceae palaeo-polyploidization history and plant inulin production.</title>
        <authorList>
            <person name="Fan W."/>
            <person name="Wang S."/>
            <person name="Wang H."/>
            <person name="Wang A."/>
            <person name="Jiang F."/>
            <person name="Liu H."/>
            <person name="Zhao H."/>
            <person name="Xu D."/>
            <person name="Zhang Y."/>
        </authorList>
    </citation>
    <scope>NUCLEOTIDE SEQUENCE [LARGE SCALE GENOMIC DNA]</scope>
    <source>
        <strain evidence="2">cv. Yunnan</strain>
    </source>
</reference>
<protein>
    <submittedName>
        <fullName evidence="1">Uncharacterized protein</fullName>
    </submittedName>
</protein>
<evidence type="ECO:0000313" key="2">
    <source>
        <dbReference type="Proteomes" id="UP001056120"/>
    </source>
</evidence>
<dbReference type="EMBL" id="CM042034">
    <property type="protein sequence ID" value="KAI3761926.1"/>
    <property type="molecule type" value="Genomic_DNA"/>
</dbReference>
<reference evidence="1 2" key="2">
    <citation type="journal article" date="2022" name="Mol. Ecol. Resour.">
        <title>The genomes of chicory, endive, great burdock and yacon provide insights into Asteraceae paleo-polyploidization history and plant inulin production.</title>
        <authorList>
            <person name="Fan W."/>
            <person name="Wang S."/>
            <person name="Wang H."/>
            <person name="Wang A."/>
            <person name="Jiang F."/>
            <person name="Liu H."/>
            <person name="Zhao H."/>
            <person name="Xu D."/>
            <person name="Zhang Y."/>
        </authorList>
    </citation>
    <scope>NUCLEOTIDE SEQUENCE [LARGE SCALE GENOMIC DNA]</scope>
    <source>
        <strain evidence="2">cv. Yunnan</strain>
        <tissue evidence="1">Leaves</tissue>
    </source>
</reference>
<sequence>MALEGRFKLQYISIKKEKMERDVQSDQQKNSSKVKIFLESVVSSTTEDEGESEYEINEHDEYDEDQEGDDEEEFEDGPSEETKTNEDVQIGKSNKEKKTESEEDIGMKLDEEFKQLEVYFERVRNLLEKAKTLFPEMLVMSKSIIGDDVGDDVTTKAPIFDETPHTSKSDEDKSSQSDFTASMMIEYEREEDKILMVSKPTFGETPQNNNPSMEDNSQSNFTASMIVEYEQKENYILKDRQQREEDRKKEAEKVKES</sequence>
<evidence type="ECO:0000313" key="1">
    <source>
        <dbReference type="EMBL" id="KAI3761926.1"/>
    </source>
</evidence>
<proteinExistence type="predicted"/>
<keyword evidence="2" id="KW-1185">Reference proteome</keyword>
<accession>A0ACB9ET85</accession>
<dbReference type="Proteomes" id="UP001056120">
    <property type="component" value="Linkage Group LG17"/>
</dbReference>